<reference evidence="10" key="1">
    <citation type="submission" date="2021-07" db="EMBL/GenBank/DDBJ databases">
        <title>Neiella marina sp. nov., isolated from the intestinal content of sea cucumber Apostichopus japonicus.</title>
        <authorList>
            <person name="Bai X."/>
        </authorList>
    </citation>
    <scope>NUCLEOTIDE SEQUENCE</scope>
    <source>
        <strain evidence="10">126</strain>
    </source>
</reference>
<feature type="transmembrane region" description="Helical" evidence="7">
    <location>
        <begin position="150"/>
        <end position="169"/>
    </location>
</feature>
<dbReference type="SUPFAM" id="SSF90123">
    <property type="entry name" value="ABC transporter transmembrane region"/>
    <property type="match status" value="1"/>
</dbReference>
<comment type="subcellular location">
    <subcellularLocation>
        <location evidence="1">Cell membrane</location>
        <topology evidence="1">Multi-pass membrane protein</topology>
    </subcellularLocation>
</comment>
<keyword evidence="4 10" id="KW-0067">ATP-binding</keyword>
<dbReference type="SMART" id="SM00382">
    <property type="entry name" value="AAA"/>
    <property type="match status" value="1"/>
</dbReference>
<evidence type="ECO:0000256" key="5">
    <source>
        <dbReference type="ARBA" id="ARBA00022989"/>
    </source>
</evidence>
<dbReference type="RefSeq" id="WP_220102333.1">
    <property type="nucleotide sequence ID" value="NZ_JAHZSS010000001.1"/>
</dbReference>
<evidence type="ECO:0000256" key="6">
    <source>
        <dbReference type="ARBA" id="ARBA00023136"/>
    </source>
</evidence>
<keyword evidence="3" id="KW-0547">Nucleotide-binding</keyword>
<feature type="domain" description="ABC transporter" evidence="8">
    <location>
        <begin position="345"/>
        <end position="573"/>
    </location>
</feature>
<protein>
    <submittedName>
        <fullName evidence="10">ATP-binding cassette domain-containing protein</fullName>
    </submittedName>
</protein>
<comment type="caution">
    <text evidence="10">The sequence shown here is derived from an EMBL/GenBank/DDBJ whole genome shotgun (WGS) entry which is preliminary data.</text>
</comment>
<dbReference type="InterPro" id="IPR003439">
    <property type="entry name" value="ABC_transporter-like_ATP-bd"/>
</dbReference>
<evidence type="ECO:0000313" key="10">
    <source>
        <dbReference type="EMBL" id="MBW8189660.1"/>
    </source>
</evidence>
<evidence type="ECO:0000259" key="9">
    <source>
        <dbReference type="PROSITE" id="PS50929"/>
    </source>
</evidence>
<dbReference type="Pfam" id="PF00005">
    <property type="entry name" value="ABC_tran"/>
    <property type="match status" value="1"/>
</dbReference>
<feature type="transmembrane region" description="Helical" evidence="7">
    <location>
        <begin position="175"/>
        <end position="194"/>
    </location>
</feature>
<evidence type="ECO:0000256" key="1">
    <source>
        <dbReference type="ARBA" id="ARBA00004651"/>
    </source>
</evidence>
<evidence type="ECO:0000256" key="2">
    <source>
        <dbReference type="ARBA" id="ARBA00022692"/>
    </source>
</evidence>
<evidence type="ECO:0000259" key="8">
    <source>
        <dbReference type="PROSITE" id="PS50893"/>
    </source>
</evidence>
<dbReference type="InterPro" id="IPR011527">
    <property type="entry name" value="ABC1_TM_dom"/>
</dbReference>
<dbReference type="InterPro" id="IPR039421">
    <property type="entry name" value="Type_1_exporter"/>
</dbReference>
<proteinExistence type="predicted"/>
<feature type="transmembrane region" description="Helical" evidence="7">
    <location>
        <begin position="32"/>
        <end position="55"/>
    </location>
</feature>
<dbReference type="PROSITE" id="PS50929">
    <property type="entry name" value="ABC_TM1F"/>
    <property type="match status" value="1"/>
</dbReference>
<feature type="domain" description="ABC transmembrane type-1" evidence="9">
    <location>
        <begin position="32"/>
        <end position="324"/>
    </location>
</feature>
<keyword evidence="11" id="KW-1185">Reference proteome</keyword>
<dbReference type="PANTHER" id="PTHR24221">
    <property type="entry name" value="ATP-BINDING CASSETTE SUB-FAMILY B"/>
    <property type="match status" value="1"/>
</dbReference>
<gene>
    <name evidence="10" type="ORF">K0504_01315</name>
</gene>
<name>A0ABS7EBM8_9GAMM</name>
<dbReference type="PROSITE" id="PS50893">
    <property type="entry name" value="ABC_TRANSPORTER_2"/>
    <property type="match status" value="1"/>
</dbReference>
<dbReference type="SUPFAM" id="SSF52540">
    <property type="entry name" value="P-loop containing nucleoside triphosphate hydrolases"/>
    <property type="match status" value="1"/>
</dbReference>
<dbReference type="PANTHER" id="PTHR24221:SF261">
    <property type="entry name" value="GLUTATHIONE_L-CYSTEINE TRANSPORT SYSTEM ATP-BINDING_PERMEASE PROTEIN CYDD"/>
    <property type="match status" value="1"/>
</dbReference>
<dbReference type="EMBL" id="JAHZSS010000001">
    <property type="protein sequence ID" value="MBW8189660.1"/>
    <property type="molecule type" value="Genomic_DNA"/>
</dbReference>
<sequence length="575" mass="63897">MQLRKPLSAEHERELYQWLTAQGKPLHQQQSLLLFISLGLFVSKLVLMWWLTLILHQLIIDGNQPPLTQFGITGAALLSQSMLTFAKARAGGAFQSTLFERLQDRLARVLRQHNLALIRQQPVAHWQACSIDRISVICDFYVDFLNQRKLASIAPVIVLITALAINPWVALILMISAPLIPVFMWLTGMGAASAHRQHFQAIDRLSHRFLDRLRGRRLLQLFQSKNRTIEKEVDALDCAGQELNERTLNVVRMAFLSGSVLDFFATVAVALVAVFVGFSLLGEIQLVGWSGPIDFQQGLFLLLITPLFYSELKLLGRFYHTKSEAIGAAAELKPVLALENQQPIAQALPLNWPPSQLLAQQQVVLTLPAVHLRQGMRINLSGPSGAGKTLLLEALLGQQHVKPLVQGDNTQCSDSLAALEPCSVSWLGQRAVIGSGSVRQNLCLGHALTDDALWQALSQVQLTQRIEELPQRLDTELGQKPPLSGGELHRLALARALLHANPVILLDEPTAHLCQEQHHQLAELLNHQLQGKTLIWVSHKPLPAAWFDQHWRIDNRQLEVMDSISGDSVGGGCDE</sequence>
<dbReference type="Pfam" id="PF00664">
    <property type="entry name" value="ABC_membrane"/>
    <property type="match status" value="1"/>
</dbReference>
<dbReference type="Proteomes" id="UP001166251">
    <property type="component" value="Unassembled WGS sequence"/>
</dbReference>
<dbReference type="InterPro" id="IPR027417">
    <property type="entry name" value="P-loop_NTPase"/>
</dbReference>
<dbReference type="Gene3D" id="1.20.1560.10">
    <property type="entry name" value="ABC transporter type 1, transmembrane domain"/>
    <property type="match status" value="1"/>
</dbReference>
<keyword evidence="2 7" id="KW-0812">Transmembrane</keyword>
<dbReference type="InterPro" id="IPR003593">
    <property type="entry name" value="AAA+_ATPase"/>
</dbReference>
<dbReference type="InterPro" id="IPR036640">
    <property type="entry name" value="ABC1_TM_sf"/>
</dbReference>
<dbReference type="GO" id="GO:0005524">
    <property type="term" value="F:ATP binding"/>
    <property type="evidence" value="ECO:0007669"/>
    <property type="project" value="UniProtKB-KW"/>
</dbReference>
<evidence type="ECO:0000256" key="7">
    <source>
        <dbReference type="SAM" id="Phobius"/>
    </source>
</evidence>
<feature type="transmembrane region" description="Helical" evidence="7">
    <location>
        <begin position="260"/>
        <end position="281"/>
    </location>
</feature>
<keyword evidence="5 7" id="KW-1133">Transmembrane helix</keyword>
<keyword evidence="6 7" id="KW-0472">Membrane</keyword>
<organism evidence="10 11">
    <name type="scientific">Neiella holothuriorum</name>
    <dbReference type="NCBI Taxonomy" id="2870530"/>
    <lineage>
        <taxon>Bacteria</taxon>
        <taxon>Pseudomonadati</taxon>
        <taxon>Pseudomonadota</taxon>
        <taxon>Gammaproteobacteria</taxon>
        <taxon>Alteromonadales</taxon>
        <taxon>Echinimonadaceae</taxon>
        <taxon>Neiella</taxon>
    </lineage>
</organism>
<evidence type="ECO:0000313" key="11">
    <source>
        <dbReference type="Proteomes" id="UP001166251"/>
    </source>
</evidence>
<evidence type="ECO:0000256" key="3">
    <source>
        <dbReference type="ARBA" id="ARBA00022741"/>
    </source>
</evidence>
<evidence type="ECO:0000256" key="4">
    <source>
        <dbReference type="ARBA" id="ARBA00022840"/>
    </source>
</evidence>
<accession>A0ABS7EBM8</accession>
<dbReference type="Gene3D" id="3.40.50.300">
    <property type="entry name" value="P-loop containing nucleotide triphosphate hydrolases"/>
    <property type="match status" value="1"/>
</dbReference>